<dbReference type="Proteomes" id="UP001281410">
    <property type="component" value="Unassembled WGS sequence"/>
</dbReference>
<keyword evidence="2" id="KW-1185">Reference proteome</keyword>
<sequence length="99" mass="11356">MIVSLREEMEQVGIEEGKEVLLYDLRVFSKEGDMEESERICLKLLDFDDGLPTQAFVYKIVAYVKIGEFTKSMDIFGEMWKLRGSATVSEYGTCRIRSG</sequence>
<dbReference type="GO" id="GO:0048564">
    <property type="term" value="P:photosystem I assembly"/>
    <property type="evidence" value="ECO:0007669"/>
    <property type="project" value="TreeGrafter"/>
</dbReference>
<gene>
    <name evidence="1" type="ORF">Dsin_026993</name>
</gene>
<dbReference type="GO" id="GO:0000373">
    <property type="term" value="P:Group II intron splicing"/>
    <property type="evidence" value="ECO:0007669"/>
    <property type="project" value="TreeGrafter"/>
</dbReference>
<evidence type="ECO:0000313" key="2">
    <source>
        <dbReference type="Proteomes" id="UP001281410"/>
    </source>
</evidence>
<name>A0AAE0A025_9ROSI</name>
<accession>A0AAE0A025</accession>
<dbReference type="AlphaFoldDB" id="A0AAE0A025"/>
<protein>
    <recommendedName>
        <fullName evidence="3">Pentatricopeptide repeat-containing protein</fullName>
    </recommendedName>
</protein>
<proteinExistence type="predicted"/>
<evidence type="ECO:0000313" key="1">
    <source>
        <dbReference type="EMBL" id="KAK3195683.1"/>
    </source>
</evidence>
<organism evidence="1 2">
    <name type="scientific">Dipteronia sinensis</name>
    <dbReference type="NCBI Taxonomy" id="43782"/>
    <lineage>
        <taxon>Eukaryota</taxon>
        <taxon>Viridiplantae</taxon>
        <taxon>Streptophyta</taxon>
        <taxon>Embryophyta</taxon>
        <taxon>Tracheophyta</taxon>
        <taxon>Spermatophyta</taxon>
        <taxon>Magnoliopsida</taxon>
        <taxon>eudicotyledons</taxon>
        <taxon>Gunneridae</taxon>
        <taxon>Pentapetalae</taxon>
        <taxon>rosids</taxon>
        <taxon>malvids</taxon>
        <taxon>Sapindales</taxon>
        <taxon>Sapindaceae</taxon>
        <taxon>Hippocastanoideae</taxon>
        <taxon>Acereae</taxon>
        <taxon>Dipteronia</taxon>
    </lineage>
</organism>
<evidence type="ECO:0008006" key="3">
    <source>
        <dbReference type="Google" id="ProtNLM"/>
    </source>
</evidence>
<dbReference type="PANTHER" id="PTHR47539">
    <property type="entry name" value="PENTATRICOPEPTIDE REPEAT-CONTAINING PROTEIN OTP51, CHLOROPLASTIC"/>
    <property type="match status" value="1"/>
</dbReference>
<comment type="caution">
    <text evidence="1">The sequence shown here is derived from an EMBL/GenBank/DDBJ whole genome shotgun (WGS) entry which is preliminary data.</text>
</comment>
<dbReference type="EMBL" id="JANJYJ010000008">
    <property type="protein sequence ID" value="KAK3195683.1"/>
    <property type="molecule type" value="Genomic_DNA"/>
</dbReference>
<dbReference type="GO" id="GO:0045292">
    <property type="term" value="P:mRNA cis splicing, via spliceosome"/>
    <property type="evidence" value="ECO:0007669"/>
    <property type="project" value="TreeGrafter"/>
</dbReference>
<dbReference type="InterPro" id="IPR052500">
    <property type="entry name" value="Chloro/Mito_RNA_Process"/>
</dbReference>
<dbReference type="PANTHER" id="PTHR47539:SF1">
    <property type="entry name" value="PENTATRICOPEPTIDE REPEAT-CONTAINING PROTEIN OTP51, CHLOROPLASTIC"/>
    <property type="match status" value="1"/>
</dbReference>
<reference evidence="1" key="1">
    <citation type="journal article" date="2023" name="Plant J.">
        <title>Genome sequences and population genomics provide insights into the demographic history, inbreeding, and mutation load of two 'living fossil' tree species of Dipteronia.</title>
        <authorList>
            <person name="Feng Y."/>
            <person name="Comes H.P."/>
            <person name="Chen J."/>
            <person name="Zhu S."/>
            <person name="Lu R."/>
            <person name="Zhang X."/>
            <person name="Li P."/>
            <person name="Qiu J."/>
            <person name="Olsen K.M."/>
            <person name="Qiu Y."/>
        </authorList>
    </citation>
    <scope>NUCLEOTIDE SEQUENCE</scope>
    <source>
        <strain evidence="1">NBL</strain>
    </source>
</reference>